<sequence length="412" mass="47561">MLKKFVILITILISNQISFVFNFLEENTHRITYLEGRVGEYVIFNCHIDFPQDLEMPYSLFWYKDGKEIFSWYDGVFNSAGSYIGRIILVENYKGFPKLGKASINLTSIRETDSGWYQCKAYFPNRTPSTVNNGSWFHLAVDGNTLLKIPPINQTVMEGDPAMFRCIVKNPDTMYVEWFKDNRPLIEYTDLSYRSSMDRDGSILIGNTVMSDLGEYQCKVRSKNKAKVIYAPKEVYFPYGRPGILDCHFRSNPPLTNLRWEKDGFLFDPYNVQGVFYKKNGSLFYNRVSDEHGGRYTCTPYNALGTQGSSPIIHVIVQRPPVFKIKPKQIYITKLGEEVELHCEARDATNENLLQPVEWIRKDGHPLPKGRFELNEGNLTIRNIKESDRGIYSCITRNKAASICKFNELILN</sequence>
<feature type="domain" description="Ig-like" evidence="3">
    <location>
        <begin position="320"/>
        <end position="404"/>
    </location>
</feature>
<dbReference type="Pfam" id="PF13927">
    <property type="entry name" value="Ig_3"/>
    <property type="match status" value="2"/>
</dbReference>
<dbReference type="InterPro" id="IPR007110">
    <property type="entry name" value="Ig-like_dom"/>
</dbReference>
<evidence type="ECO:0000313" key="4">
    <source>
        <dbReference type="EMBL" id="SSX23753.1"/>
    </source>
</evidence>
<dbReference type="Pfam" id="PF13895">
    <property type="entry name" value="Ig_2"/>
    <property type="match status" value="1"/>
</dbReference>
<dbReference type="GO" id="GO:0007411">
    <property type="term" value="P:axon guidance"/>
    <property type="evidence" value="ECO:0007669"/>
    <property type="project" value="TreeGrafter"/>
</dbReference>
<dbReference type="FunFam" id="2.60.40.10:FF:001149">
    <property type="entry name" value="Turtle, isoform H"/>
    <property type="match status" value="1"/>
</dbReference>
<keyword evidence="1" id="KW-0393">Immunoglobulin domain</keyword>
<evidence type="ECO:0000256" key="2">
    <source>
        <dbReference type="SAM" id="SignalP"/>
    </source>
</evidence>
<feature type="domain" description="Ig-like" evidence="3">
    <location>
        <begin position="128"/>
        <end position="229"/>
    </location>
</feature>
<dbReference type="PANTHER" id="PTHR10075">
    <property type="entry name" value="BASIGIN RELATED"/>
    <property type="match status" value="1"/>
</dbReference>
<name>A0A336M4A2_CULSO</name>
<feature type="domain" description="Ig-like" evidence="3">
    <location>
        <begin position="240"/>
        <end position="314"/>
    </location>
</feature>
<dbReference type="CDD" id="cd00096">
    <property type="entry name" value="Ig"/>
    <property type="match status" value="1"/>
</dbReference>
<dbReference type="SMART" id="SM00408">
    <property type="entry name" value="IGc2"/>
    <property type="match status" value="4"/>
</dbReference>
<feature type="domain" description="Ig-like" evidence="3">
    <location>
        <begin position="39"/>
        <end position="121"/>
    </location>
</feature>
<feature type="chain" id="PRO_5016253870" evidence="2">
    <location>
        <begin position="23"/>
        <end position="412"/>
    </location>
</feature>
<dbReference type="PANTHER" id="PTHR10075:SF78">
    <property type="entry name" value="PROTEIN BORDERLESS"/>
    <property type="match status" value="1"/>
</dbReference>
<feature type="signal peptide" evidence="2">
    <location>
        <begin position="1"/>
        <end position="22"/>
    </location>
</feature>
<keyword evidence="2" id="KW-0732">Signal</keyword>
<dbReference type="Gene3D" id="2.60.40.10">
    <property type="entry name" value="Immunoglobulins"/>
    <property type="match status" value="4"/>
</dbReference>
<dbReference type="SMART" id="SM00409">
    <property type="entry name" value="IG"/>
    <property type="match status" value="4"/>
</dbReference>
<dbReference type="VEuPathDB" id="VectorBase:CSON009561"/>
<dbReference type="InterPro" id="IPR003599">
    <property type="entry name" value="Ig_sub"/>
</dbReference>
<dbReference type="GO" id="GO:0070593">
    <property type="term" value="P:dendrite self-avoidance"/>
    <property type="evidence" value="ECO:0007669"/>
    <property type="project" value="TreeGrafter"/>
</dbReference>
<dbReference type="AlphaFoldDB" id="A0A336M4A2"/>
<protein>
    <submittedName>
        <fullName evidence="4">CSON009561 protein</fullName>
    </submittedName>
</protein>
<reference evidence="4" key="1">
    <citation type="submission" date="2018-07" db="EMBL/GenBank/DDBJ databases">
        <authorList>
            <person name="Quirk P.G."/>
            <person name="Krulwich T.A."/>
        </authorList>
    </citation>
    <scope>NUCLEOTIDE SEQUENCE</scope>
</reference>
<evidence type="ECO:0000259" key="3">
    <source>
        <dbReference type="PROSITE" id="PS50835"/>
    </source>
</evidence>
<organism evidence="4">
    <name type="scientific">Culicoides sonorensis</name>
    <name type="common">Biting midge</name>
    <dbReference type="NCBI Taxonomy" id="179676"/>
    <lineage>
        <taxon>Eukaryota</taxon>
        <taxon>Metazoa</taxon>
        <taxon>Ecdysozoa</taxon>
        <taxon>Arthropoda</taxon>
        <taxon>Hexapoda</taxon>
        <taxon>Insecta</taxon>
        <taxon>Pterygota</taxon>
        <taxon>Neoptera</taxon>
        <taxon>Endopterygota</taxon>
        <taxon>Diptera</taxon>
        <taxon>Nematocera</taxon>
        <taxon>Chironomoidea</taxon>
        <taxon>Ceratopogonidae</taxon>
        <taxon>Ceratopogoninae</taxon>
        <taxon>Culicoides</taxon>
        <taxon>Monoculicoides</taxon>
    </lineage>
</organism>
<dbReference type="GO" id="GO:0098632">
    <property type="term" value="F:cell-cell adhesion mediator activity"/>
    <property type="evidence" value="ECO:0007669"/>
    <property type="project" value="TreeGrafter"/>
</dbReference>
<dbReference type="InterPro" id="IPR013783">
    <property type="entry name" value="Ig-like_fold"/>
</dbReference>
<dbReference type="InterPro" id="IPR003598">
    <property type="entry name" value="Ig_sub2"/>
</dbReference>
<gene>
    <name evidence="4" type="primary">CSON009561</name>
</gene>
<dbReference type="PROSITE" id="PS50835">
    <property type="entry name" value="IG_LIKE"/>
    <property type="match status" value="4"/>
</dbReference>
<dbReference type="SUPFAM" id="SSF48726">
    <property type="entry name" value="Immunoglobulin"/>
    <property type="match status" value="4"/>
</dbReference>
<dbReference type="GO" id="GO:0005886">
    <property type="term" value="C:plasma membrane"/>
    <property type="evidence" value="ECO:0007669"/>
    <property type="project" value="TreeGrafter"/>
</dbReference>
<evidence type="ECO:0000256" key="1">
    <source>
        <dbReference type="ARBA" id="ARBA00023319"/>
    </source>
</evidence>
<dbReference type="EMBL" id="UFQT01000380">
    <property type="protein sequence ID" value="SSX23753.1"/>
    <property type="molecule type" value="Genomic_DNA"/>
</dbReference>
<proteinExistence type="predicted"/>
<dbReference type="GO" id="GO:0007156">
    <property type="term" value="P:homophilic cell adhesion via plasma membrane adhesion molecules"/>
    <property type="evidence" value="ECO:0007669"/>
    <property type="project" value="TreeGrafter"/>
</dbReference>
<dbReference type="InterPro" id="IPR036179">
    <property type="entry name" value="Ig-like_dom_sf"/>
</dbReference>
<dbReference type="GO" id="GO:0030424">
    <property type="term" value="C:axon"/>
    <property type="evidence" value="ECO:0007669"/>
    <property type="project" value="TreeGrafter"/>
</dbReference>
<accession>A0A336M4A2</accession>